<evidence type="ECO:0000256" key="1">
    <source>
        <dbReference type="SAM" id="Phobius"/>
    </source>
</evidence>
<feature type="transmembrane region" description="Helical" evidence="1">
    <location>
        <begin position="33"/>
        <end position="61"/>
    </location>
</feature>
<keyword evidence="1" id="KW-1133">Transmembrane helix</keyword>
<sequence>MSQQNAPDPFDGLQDWAAETEKKVRRERVRRAVAGRVPMVVVGVAALVALGFAVPAGWAMLRDDTGSAAEPNRQPADGVSEEIVADGSINDPFAGTAAATYPKGEAGIDLPTAKAVTGFGAAQVDAALKQVRRAMIAGRLDSTMLVDHDPDELLALIAPNQRAAISRWFSDRVHTNLATWIDPAVRLDPDQQPRVSGRITYTSAVRDGRRELRVTTNFVWVYAFKGTTQPIAVVHDENQWEFPATKNLRADDRGMWIGNTRSYLALMDCAAGDRGLLAPYRMGAVGNPAATEDPEELVRADHSLDIQDGCP</sequence>
<keyword evidence="3" id="KW-1185">Reference proteome</keyword>
<protein>
    <submittedName>
        <fullName evidence="2">Uncharacterized protein</fullName>
    </submittedName>
</protein>
<keyword evidence="1" id="KW-0812">Transmembrane</keyword>
<evidence type="ECO:0000313" key="3">
    <source>
        <dbReference type="Proteomes" id="UP001597183"/>
    </source>
</evidence>
<keyword evidence="1" id="KW-0472">Membrane</keyword>
<dbReference type="Proteomes" id="UP001597183">
    <property type="component" value="Unassembled WGS sequence"/>
</dbReference>
<proteinExistence type="predicted"/>
<evidence type="ECO:0000313" key="2">
    <source>
        <dbReference type="EMBL" id="MFD1365699.1"/>
    </source>
</evidence>
<gene>
    <name evidence="2" type="ORF">ACFQ5G_10135</name>
</gene>
<comment type="caution">
    <text evidence="2">The sequence shown here is derived from an EMBL/GenBank/DDBJ whole genome shotgun (WGS) entry which is preliminary data.</text>
</comment>
<name>A0ABW4A5C7_9ACTN</name>
<organism evidence="2 3">
    <name type="scientific">Actinoplanes sichuanensis</name>
    <dbReference type="NCBI Taxonomy" id="512349"/>
    <lineage>
        <taxon>Bacteria</taxon>
        <taxon>Bacillati</taxon>
        <taxon>Actinomycetota</taxon>
        <taxon>Actinomycetes</taxon>
        <taxon>Micromonosporales</taxon>
        <taxon>Micromonosporaceae</taxon>
        <taxon>Actinoplanes</taxon>
    </lineage>
</organism>
<reference evidence="3" key="1">
    <citation type="journal article" date="2019" name="Int. J. Syst. Evol. Microbiol.">
        <title>The Global Catalogue of Microorganisms (GCM) 10K type strain sequencing project: providing services to taxonomists for standard genome sequencing and annotation.</title>
        <authorList>
            <consortium name="The Broad Institute Genomics Platform"/>
            <consortium name="The Broad Institute Genome Sequencing Center for Infectious Disease"/>
            <person name="Wu L."/>
            <person name="Ma J."/>
        </authorList>
    </citation>
    <scope>NUCLEOTIDE SEQUENCE [LARGE SCALE GENOMIC DNA]</scope>
    <source>
        <strain evidence="3">CCM 7526</strain>
    </source>
</reference>
<dbReference type="RefSeq" id="WP_317792769.1">
    <property type="nucleotide sequence ID" value="NZ_AP028461.1"/>
</dbReference>
<accession>A0ABW4A5C7</accession>
<dbReference type="EMBL" id="JBHTMK010000012">
    <property type="protein sequence ID" value="MFD1365699.1"/>
    <property type="molecule type" value="Genomic_DNA"/>
</dbReference>